<name>A0AB34KHE8_9PEZI</name>
<keyword evidence="3" id="KW-0268">Exocytosis</keyword>
<feature type="compositionally biased region" description="Polar residues" evidence="5">
    <location>
        <begin position="584"/>
        <end position="602"/>
    </location>
</feature>
<feature type="compositionally biased region" description="Polar residues" evidence="5">
    <location>
        <begin position="35"/>
        <end position="53"/>
    </location>
</feature>
<feature type="region of interest" description="Disordered" evidence="5">
    <location>
        <begin position="723"/>
        <end position="829"/>
    </location>
</feature>
<feature type="domain" description="Exocyst complex component Sec3 PIP2-binding N-terminal" evidence="6">
    <location>
        <begin position="108"/>
        <end position="211"/>
    </location>
</feature>
<evidence type="ECO:0000256" key="1">
    <source>
        <dbReference type="ARBA" id="ARBA00006518"/>
    </source>
</evidence>
<dbReference type="PANTHER" id="PTHR16092:SF14">
    <property type="entry name" value="EXOCYST COMPLEX COMPONENT 1 ISOFORM X1"/>
    <property type="match status" value="1"/>
</dbReference>
<dbReference type="GO" id="GO:0000145">
    <property type="term" value="C:exocyst"/>
    <property type="evidence" value="ECO:0007669"/>
    <property type="project" value="InterPro"/>
</dbReference>
<accession>A0AB34KHE8</accession>
<feature type="compositionally biased region" description="Low complexity" evidence="5">
    <location>
        <begin position="348"/>
        <end position="359"/>
    </location>
</feature>
<dbReference type="CDD" id="cd13315">
    <property type="entry name" value="PH_Sec3"/>
    <property type="match status" value="1"/>
</dbReference>
<feature type="region of interest" description="Disordered" evidence="5">
    <location>
        <begin position="1"/>
        <end position="61"/>
    </location>
</feature>
<evidence type="ECO:0000259" key="6">
    <source>
        <dbReference type="SMART" id="SM01313"/>
    </source>
</evidence>
<feature type="compositionally biased region" description="Pro residues" evidence="5">
    <location>
        <begin position="636"/>
        <end position="646"/>
    </location>
</feature>
<dbReference type="InterPro" id="IPR019160">
    <property type="entry name" value="Sec3_CC"/>
</dbReference>
<dbReference type="FunFam" id="2.30.29.90:FF:000003">
    <property type="entry name" value="Exocyst complex component Sec3"/>
    <property type="match status" value="1"/>
</dbReference>
<dbReference type="PANTHER" id="PTHR16092">
    <property type="entry name" value="SEC3/SYNTAXIN-RELATED"/>
    <property type="match status" value="1"/>
</dbReference>
<comment type="similarity">
    <text evidence="1">Belongs to the SEC3 family.</text>
</comment>
<organism evidence="7 8">
    <name type="scientific">Cladosporium halotolerans</name>
    <dbReference type="NCBI Taxonomy" id="1052096"/>
    <lineage>
        <taxon>Eukaryota</taxon>
        <taxon>Fungi</taxon>
        <taxon>Dikarya</taxon>
        <taxon>Ascomycota</taxon>
        <taxon>Pezizomycotina</taxon>
        <taxon>Dothideomycetes</taxon>
        <taxon>Dothideomycetidae</taxon>
        <taxon>Cladosporiales</taxon>
        <taxon>Cladosporiaceae</taxon>
        <taxon>Cladosporium</taxon>
    </lineage>
</organism>
<dbReference type="Pfam" id="PF09763">
    <property type="entry name" value="Sec3_CC"/>
    <property type="match status" value="1"/>
</dbReference>
<dbReference type="Gene3D" id="2.30.29.90">
    <property type="match status" value="1"/>
</dbReference>
<feature type="compositionally biased region" description="Polar residues" evidence="5">
    <location>
        <begin position="377"/>
        <end position="397"/>
    </location>
</feature>
<evidence type="ECO:0000313" key="7">
    <source>
        <dbReference type="EMBL" id="KAL1584175.1"/>
    </source>
</evidence>
<feature type="compositionally biased region" description="Pro residues" evidence="5">
    <location>
        <begin position="751"/>
        <end position="762"/>
    </location>
</feature>
<evidence type="ECO:0000256" key="4">
    <source>
        <dbReference type="ARBA" id="ARBA00023054"/>
    </source>
</evidence>
<feature type="compositionally biased region" description="Basic and acidic residues" evidence="5">
    <location>
        <begin position="398"/>
        <end position="415"/>
    </location>
</feature>
<evidence type="ECO:0000256" key="2">
    <source>
        <dbReference type="ARBA" id="ARBA00022448"/>
    </source>
</evidence>
<evidence type="ECO:0000313" key="8">
    <source>
        <dbReference type="Proteomes" id="UP000803884"/>
    </source>
</evidence>
<dbReference type="InterPro" id="IPR028258">
    <property type="entry name" value="Sec3-PIP2_bind"/>
</dbReference>
<dbReference type="Proteomes" id="UP000803884">
    <property type="component" value="Unassembled WGS sequence"/>
</dbReference>
<dbReference type="InterPro" id="IPR048628">
    <property type="entry name" value="Sec3_C"/>
</dbReference>
<feature type="compositionally biased region" description="Low complexity" evidence="5">
    <location>
        <begin position="17"/>
        <end position="34"/>
    </location>
</feature>
<dbReference type="Pfam" id="PF15277">
    <property type="entry name" value="Sec3-PIP2_bind"/>
    <property type="match status" value="1"/>
</dbReference>
<gene>
    <name evidence="7" type="ORF">WHR41_07306</name>
</gene>
<keyword evidence="2" id="KW-0813">Transport</keyword>
<keyword evidence="8" id="KW-1185">Reference proteome</keyword>
<sequence>MSRPPPNGYRNMSSNGSNPALNMSSSNSALNSQSRLGTPNMSQSQQRPSSSGMSRAERFEDEKRRIIESCFSKVDANGQLSESYITHIRIQEDAAHPSSPPPPDSPAENRKPRLIIIAVRSTGRVRMHKARENNNGSFSIGKTWNLEELSAIESFSNSALPPQDDREAQYRSWAGGLGFIVTITKPYYWQAGTAKEKDFFIASAVKIYRKYTKGLVPELRGFDEQNQAAMLGQQPQGPPAPSPKLLSGDMAAPSPPQPPFAQGSRPQSRDNPRMRGSPGPPPTQAGQRPSESPARPQQPPGMRAGRPGEPSPVPRSHPSSERMRSKSREPGRPGMRAGPSPGPTQNRGPPSSSGYSSGPNTQRSQPNLRSESPAVSAFSTSSREAAQARQPRSQSPPKQKEFERPPVHTTRERPQDPTQPETNGAVAGAAAGAALLANTRQRWQQQQQQAQPEQQLPIRQQPEPQRAGPPPPLHRKQPSATHLPPLETTQSNRSRSQHSRPEEPQPDAAQSGASSAGVEPSDAAAISGMNSYWGPEPTTPAEPPATQQPSSPLTPERSRRRPQFDTRASENSVDLRPPPLKQGARSTDGGSNYATPNAQSAVVTPAHEEPPDVKPLAVQKPSETKISMPGAFADTPPGPSPQPTPAETPTTEKEQAEVQPSPEASEAQEDAETPSDEAFRPGLGPMVKKRGAAADRFRKAAFAANAFKPRPGGAAERILKAKADKEAGITDEADGITGVFRAPAPQKEEPAAPPPPTSPKAPPVSQDAPMLEVTKPVSPLRMPSATMRGETSVQLADGGPVRPPESETLAPPVPEHLPEPEEEEPLEQDHLRAPQVKVKRRSLQQEKYLTELGIDKSLLEGKGIEFESLLIDFGWGNGARQPRQITDFENDVKRQLGRVEAGSWLSQSDNAREDKVAHVEGLLDKAIAECDELEGLLTLYSVELGSLNEDIQFIEAQSQGLQVQSANQQLLHTELTNLIGTISLDRSVLEPLRYSDIGDPIGLEEVEHSLVKLYQAMITMDPSSRSTTTRPKSRLGDDGTELSRMAALREKKEMYSRESNTFCQRLMQQLDYTFTSALNNVKSQTMKPVGDGKMSRLNKDAFTNARTGLWIYSPLILFSKELNMPAWQTILRLYYSRAQPLYADAFKRNINGWKGAVRKPTGEEAELLFTHLEKEAADASSGGIASSARKITIKRSQTLAKSLRSASGDKKSASESLNQGNSLMACEVFSGAMDEMAPLISQEQNFIVDYFHATSLETADFVDVVNSVPPERRRGTNLLVPKPMDPDREMARRVTGVMDEIFSFFTQETSILLEWAVSSDPIQGVGILAALSKHSFFLADTAQEYLLQLIDQLNTRLQTLFAKFVDEQIRAIEETKVKIHKRKGVIAFMRIFPHFSAAVENVFASVARADYDGPSESVAEVRRLVDDAYTRINRTMFDSLKVIAKESPTAGAPVGAHTAAARQAGADDPEDKEMLNYHVLLIENMNHYIEEVDDGGREGVLADWRSRAMLERQEALEAYVGRVVRRPLGKLLDFLDSLDSQLASSPNINPTSIASRASYSRKTARHLLADFNSKEVRKGIDTLRRRIEKHFGDAEGESANVSRNLVGFVCKEAERFYESTLERAERLAKTVYPAAEGEKNVEVDFSREDVRAGFRR</sequence>
<reference evidence="7 8" key="1">
    <citation type="journal article" date="2020" name="Microbiol. Resour. Announc.">
        <title>Draft Genome Sequence of a Cladosporium Species Isolated from the Mesophotic Ascidian Didemnum maculosum.</title>
        <authorList>
            <person name="Gioti A."/>
            <person name="Siaperas R."/>
            <person name="Nikolaivits E."/>
            <person name="Le Goff G."/>
            <person name="Ouazzani J."/>
            <person name="Kotoulas G."/>
            <person name="Topakas E."/>
        </authorList>
    </citation>
    <scope>NUCLEOTIDE SEQUENCE [LARGE SCALE GENOMIC DNA]</scope>
    <source>
        <strain evidence="7 8">TM138-S3</strain>
    </source>
</reference>
<proteinExistence type="inferred from homology"/>
<dbReference type="GeneID" id="96008749"/>
<evidence type="ECO:0000256" key="5">
    <source>
        <dbReference type="SAM" id="MobiDB-lite"/>
    </source>
</evidence>
<dbReference type="GO" id="GO:0006887">
    <property type="term" value="P:exocytosis"/>
    <property type="evidence" value="ECO:0007669"/>
    <property type="project" value="UniProtKB-KW"/>
</dbReference>
<evidence type="ECO:0000256" key="3">
    <source>
        <dbReference type="ARBA" id="ARBA00022483"/>
    </source>
</evidence>
<feature type="region of interest" description="Disordered" evidence="5">
    <location>
        <begin position="231"/>
        <end position="691"/>
    </location>
</feature>
<dbReference type="SMART" id="SM01313">
    <property type="entry name" value="Sec3-PIP2_bind"/>
    <property type="match status" value="1"/>
</dbReference>
<feature type="compositionally biased region" description="Low complexity" evidence="5">
    <location>
        <begin position="424"/>
        <end position="466"/>
    </location>
</feature>
<protein>
    <recommendedName>
        <fullName evidence="6">Exocyst complex component Sec3 PIP2-binding N-terminal domain-containing protein</fullName>
    </recommendedName>
</protein>
<feature type="compositionally biased region" description="Polar residues" evidence="5">
    <location>
        <begin position="360"/>
        <end position="370"/>
    </location>
</feature>
<keyword evidence="4" id="KW-0175">Coiled coil</keyword>
<dbReference type="RefSeq" id="XP_069227281.1">
    <property type="nucleotide sequence ID" value="XM_069375911.1"/>
</dbReference>
<dbReference type="GO" id="GO:0006893">
    <property type="term" value="P:Golgi to plasma membrane transport"/>
    <property type="evidence" value="ECO:0007669"/>
    <property type="project" value="TreeGrafter"/>
</dbReference>
<feature type="compositionally biased region" description="Basic and acidic residues" evidence="5">
    <location>
        <begin position="318"/>
        <end position="331"/>
    </location>
</feature>
<comment type="caution">
    <text evidence="7">The sequence shown here is derived from an EMBL/GenBank/DDBJ whole genome shotgun (WGS) entry which is preliminary data.</text>
</comment>
<dbReference type="GO" id="GO:0005546">
    <property type="term" value="F:phosphatidylinositol-4,5-bisphosphate binding"/>
    <property type="evidence" value="ECO:0007669"/>
    <property type="project" value="TreeGrafter"/>
</dbReference>
<dbReference type="GO" id="GO:0005886">
    <property type="term" value="C:plasma membrane"/>
    <property type="evidence" value="ECO:0007669"/>
    <property type="project" value="TreeGrafter"/>
</dbReference>
<dbReference type="Pfam" id="PF20654">
    <property type="entry name" value="Sec3_C-term"/>
    <property type="match status" value="1"/>
</dbReference>
<dbReference type="EMBL" id="JAAQHG020000028">
    <property type="protein sequence ID" value="KAL1584175.1"/>
    <property type="molecule type" value="Genomic_DNA"/>
</dbReference>
<feature type="compositionally biased region" description="Acidic residues" evidence="5">
    <location>
        <begin position="666"/>
        <end position="675"/>
    </location>
</feature>